<dbReference type="Proteomes" id="UP000315295">
    <property type="component" value="Unassembled WGS sequence"/>
</dbReference>
<proteinExistence type="predicted"/>
<evidence type="ECO:0000256" key="1">
    <source>
        <dbReference type="SAM" id="SignalP"/>
    </source>
</evidence>
<keyword evidence="1" id="KW-0732">Signal</keyword>
<feature type="chain" id="PRO_5022017847" description="Phytocyanin domain-containing protein" evidence="1">
    <location>
        <begin position="25"/>
        <end position="55"/>
    </location>
</feature>
<feature type="signal peptide" evidence="1">
    <location>
        <begin position="1"/>
        <end position="24"/>
    </location>
</feature>
<sequence>MVSLMRLVGCFLLVAVALFGGAAADTYTVGDDLEWTIPLAGSIAYSTWANTEISD</sequence>
<gene>
    <name evidence="2" type="ORF">C1H46_012062</name>
</gene>
<evidence type="ECO:0008006" key="4">
    <source>
        <dbReference type="Google" id="ProtNLM"/>
    </source>
</evidence>
<dbReference type="AlphaFoldDB" id="A0A540MVM2"/>
<protein>
    <recommendedName>
        <fullName evidence="4">Phytocyanin domain-containing protein</fullName>
    </recommendedName>
</protein>
<accession>A0A540MVM2</accession>
<dbReference type="EMBL" id="VIEB01000178">
    <property type="protein sequence ID" value="TQE02293.1"/>
    <property type="molecule type" value="Genomic_DNA"/>
</dbReference>
<keyword evidence="3" id="KW-1185">Reference proteome</keyword>
<evidence type="ECO:0000313" key="3">
    <source>
        <dbReference type="Proteomes" id="UP000315295"/>
    </source>
</evidence>
<reference evidence="2 3" key="1">
    <citation type="journal article" date="2019" name="G3 (Bethesda)">
        <title>Sequencing of a Wild Apple (Malus baccata) Genome Unravels the Differences Between Cultivated and Wild Apple Species Regarding Disease Resistance and Cold Tolerance.</title>
        <authorList>
            <person name="Chen X."/>
        </authorList>
    </citation>
    <scope>NUCLEOTIDE SEQUENCE [LARGE SCALE GENOMIC DNA]</scope>
    <source>
        <strain evidence="3">cv. Shandingzi</strain>
        <tissue evidence="2">Leaves</tissue>
    </source>
</reference>
<name>A0A540MVM2_MALBA</name>
<organism evidence="2 3">
    <name type="scientific">Malus baccata</name>
    <name type="common">Siberian crab apple</name>
    <name type="synonym">Pyrus baccata</name>
    <dbReference type="NCBI Taxonomy" id="106549"/>
    <lineage>
        <taxon>Eukaryota</taxon>
        <taxon>Viridiplantae</taxon>
        <taxon>Streptophyta</taxon>
        <taxon>Embryophyta</taxon>
        <taxon>Tracheophyta</taxon>
        <taxon>Spermatophyta</taxon>
        <taxon>Magnoliopsida</taxon>
        <taxon>eudicotyledons</taxon>
        <taxon>Gunneridae</taxon>
        <taxon>Pentapetalae</taxon>
        <taxon>rosids</taxon>
        <taxon>fabids</taxon>
        <taxon>Rosales</taxon>
        <taxon>Rosaceae</taxon>
        <taxon>Amygdaloideae</taxon>
        <taxon>Maleae</taxon>
        <taxon>Malus</taxon>
    </lineage>
</organism>
<comment type="caution">
    <text evidence="2">The sequence shown here is derived from an EMBL/GenBank/DDBJ whole genome shotgun (WGS) entry which is preliminary data.</text>
</comment>
<evidence type="ECO:0000313" key="2">
    <source>
        <dbReference type="EMBL" id="TQE02293.1"/>
    </source>
</evidence>